<dbReference type="EMBL" id="JAINUF010000001">
    <property type="protein sequence ID" value="KAJ8381643.1"/>
    <property type="molecule type" value="Genomic_DNA"/>
</dbReference>
<sequence>MSLMLSHDAVHTSALTQRLSLTPCHMRAQGGCGDHSTGRSALPSLNRKIVFTAASTVEAPAYSGGTGGYPLSVTSSHSPCPGCQLQFECGVRAHVGSAGLILQGLS</sequence>
<dbReference type="Proteomes" id="UP001152622">
    <property type="component" value="Chromosome 1"/>
</dbReference>
<comment type="caution">
    <text evidence="1">The sequence shown here is derived from an EMBL/GenBank/DDBJ whole genome shotgun (WGS) entry which is preliminary data.</text>
</comment>
<protein>
    <submittedName>
        <fullName evidence="1">Uncharacterized protein</fullName>
    </submittedName>
</protein>
<dbReference type="AlphaFoldDB" id="A0A9Q1JDF3"/>
<keyword evidence="2" id="KW-1185">Reference proteome</keyword>
<proteinExistence type="predicted"/>
<gene>
    <name evidence="1" type="ORF">SKAU_G00024210</name>
</gene>
<reference evidence="1" key="1">
    <citation type="journal article" date="2023" name="Science">
        <title>Genome structures resolve the early diversification of teleost fishes.</title>
        <authorList>
            <person name="Parey E."/>
            <person name="Louis A."/>
            <person name="Montfort J."/>
            <person name="Bouchez O."/>
            <person name="Roques C."/>
            <person name="Iampietro C."/>
            <person name="Lluch J."/>
            <person name="Castinel A."/>
            <person name="Donnadieu C."/>
            <person name="Desvignes T."/>
            <person name="Floi Bucao C."/>
            <person name="Jouanno E."/>
            <person name="Wen M."/>
            <person name="Mejri S."/>
            <person name="Dirks R."/>
            <person name="Jansen H."/>
            <person name="Henkel C."/>
            <person name="Chen W.J."/>
            <person name="Zahm M."/>
            <person name="Cabau C."/>
            <person name="Klopp C."/>
            <person name="Thompson A.W."/>
            <person name="Robinson-Rechavi M."/>
            <person name="Braasch I."/>
            <person name="Lecointre G."/>
            <person name="Bobe J."/>
            <person name="Postlethwait J.H."/>
            <person name="Berthelot C."/>
            <person name="Roest Crollius H."/>
            <person name="Guiguen Y."/>
        </authorList>
    </citation>
    <scope>NUCLEOTIDE SEQUENCE</scope>
    <source>
        <strain evidence="1">WJC10195</strain>
    </source>
</reference>
<name>A0A9Q1JDF3_SYNKA</name>
<accession>A0A9Q1JDF3</accession>
<evidence type="ECO:0000313" key="2">
    <source>
        <dbReference type="Proteomes" id="UP001152622"/>
    </source>
</evidence>
<organism evidence="1 2">
    <name type="scientific">Synaphobranchus kaupii</name>
    <name type="common">Kaup's arrowtooth eel</name>
    <dbReference type="NCBI Taxonomy" id="118154"/>
    <lineage>
        <taxon>Eukaryota</taxon>
        <taxon>Metazoa</taxon>
        <taxon>Chordata</taxon>
        <taxon>Craniata</taxon>
        <taxon>Vertebrata</taxon>
        <taxon>Euteleostomi</taxon>
        <taxon>Actinopterygii</taxon>
        <taxon>Neopterygii</taxon>
        <taxon>Teleostei</taxon>
        <taxon>Anguilliformes</taxon>
        <taxon>Synaphobranchidae</taxon>
        <taxon>Synaphobranchus</taxon>
    </lineage>
</organism>
<evidence type="ECO:0000313" key="1">
    <source>
        <dbReference type="EMBL" id="KAJ8381643.1"/>
    </source>
</evidence>